<proteinExistence type="inferred from homology"/>
<dbReference type="InterPro" id="IPR036375">
    <property type="entry name" value="Hemopexin-like_dom_sf"/>
</dbReference>
<organism evidence="25 26">
    <name type="scientific">Sinocyclocheilus rhinocerous</name>
    <dbReference type="NCBI Taxonomy" id="307959"/>
    <lineage>
        <taxon>Eukaryota</taxon>
        <taxon>Metazoa</taxon>
        <taxon>Chordata</taxon>
        <taxon>Craniata</taxon>
        <taxon>Vertebrata</taxon>
        <taxon>Euteleostomi</taxon>
        <taxon>Actinopterygii</taxon>
        <taxon>Neopterygii</taxon>
        <taxon>Teleostei</taxon>
        <taxon>Ostariophysi</taxon>
        <taxon>Cypriniformes</taxon>
        <taxon>Cyprinidae</taxon>
        <taxon>Cyprininae</taxon>
        <taxon>Sinocyclocheilus</taxon>
    </lineage>
</organism>
<keyword evidence="14" id="KW-0177">Collagen degradation</keyword>
<evidence type="ECO:0000256" key="14">
    <source>
        <dbReference type="ARBA" id="ARBA00023105"/>
    </source>
</evidence>
<dbReference type="GO" id="GO:0004222">
    <property type="term" value="F:metalloendopeptidase activity"/>
    <property type="evidence" value="ECO:0007669"/>
    <property type="project" value="InterPro"/>
</dbReference>
<feature type="binding site" evidence="21">
    <location>
        <position position="161"/>
    </location>
    <ligand>
        <name>Zn(2+)</name>
        <dbReference type="ChEBI" id="CHEBI:29105"/>
        <label>1</label>
    </ligand>
</feature>
<feature type="binding site" evidence="21">
    <location>
        <position position="228"/>
    </location>
    <ligand>
        <name>Zn(2+)</name>
        <dbReference type="ChEBI" id="CHEBI:29105"/>
        <label>2</label>
        <note>catalytic</note>
    </ligand>
</feature>
<evidence type="ECO:0000313" key="25">
    <source>
        <dbReference type="Ensembl" id="ENSSRHP00000093399.1"/>
    </source>
</evidence>
<feature type="binding site" evidence="21">
    <location>
        <position position="166"/>
    </location>
    <ligand>
        <name>Ca(2+)</name>
        <dbReference type="ChEBI" id="CHEBI:29108"/>
        <label>3</label>
    </ligand>
</feature>
<comment type="cofactor">
    <cofactor evidence="21">
        <name>Zn(2+)</name>
        <dbReference type="ChEBI" id="CHEBI:29105"/>
    </cofactor>
    <text evidence="21">Binds 2 Zn(2+) ions per subunit.</text>
</comment>
<feature type="binding site" evidence="21">
    <location>
        <position position="384"/>
    </location>
    <ligand>
        <name>Ca(2+)</name>
        <dbReference type="ChEBI" id="CHEBI:29108"/>
        <label>5</label>
    </ligand>
</feature>
<dbReference type="InterPro" id="IPR021190">
    <property type="entry name" value="Pept_M10A"/>
</dbReference>
<feature type="repeat" description="Hemopexin" evidence="23">
    <location>
        <begin position="378"/>
        <end position="426"/>
    </location>
</feature>
<feature type="binding site" evidence="21">
    <location>
        <position position="149"/>
    </location>
    <ligand>
        <name>Ca(2+)</name>
        <dbReference type="ChEBI" id="CHEBI:29108"/>
        <label>2</label>
    </ligand>
</feature>
<evidence type="ECO:0000256" key="8">
    <source>
        <dbReference type="ARBA" id="ARBA00022729"/>
    </source>
</evidence>
<sequence length="462" mass="52150">FFKNPTAGSKQPNSWVCPFLTQHWVIFNPVYLEKFYNFKPVTGRRKRAAEPDSFKAKLREMQHFFGLEESGDVDPQTVAAMRRARCGLSDVEPFRRTMRWTNRTLTYRISRLGSKLTAAQVRTAFRQAWKLWAQAVPLKFRRQRRSDADIVISFNNKDHEDGSPFDGEGGILAHAFFPGPGIGGDVHFDDEEAWTTTNAKGCNLLAVAVHEFGHALGLPHSSDPGAIMFPAYNFGLHNVLQLSFQDTSQSYINGPVPNGTLNPHGLPLSPLPPKTPDKCDPMLSFDAVTGMQQELVFFKDRFIWRVHPSFEQIGITLITSLWPDLPAHIDAAYENTNTNSMLVFKGEAFIAQRHHKYNGIVLHGYPRNISEFGFPSTVKSIDAALYFRETRLIDFFIGGECWRFDEDVGQIMEGFPKPIAHEWPGVDSPMDAAVAHDGWYPLQVMKTVAANTWLQCREITGS</sequence>
<keyword evidence="6" id="KW-0645">Protease</keyword>
<keyword evidence="4" id="KW-0964">Secreted</keyword>
<feature type="binding site" evidence="21">
    <location>
        <position position="192"/>
    </location>
    <ligand>
        <name>Ca(2+)</name>
        <dbReference type="ChEBI" id="CHEBI:29108"/>
        <label>3</label>
    </ligand>
</feature>
<reference evidence="25" key="1">
    <citation type="submission" date="2025-08" db="UniProtKB">
        <authorList>
            <consortium name="Ensembl"/>
        </authorList>
    </citation>
    <scope>IDENTIFICATION</scope>
</reference>
<evidence type="ECO:0000256" key="21">
    <source>
        <dbReference type="PIRSR" id="PIRSR621190-2"/>
    </source>
</evidence>
<evidence type="ECO:0000256" key="13">
    <source>
        <dbReference type="ARBA" id="ARBA00023049"/>
    </source>
</evidence>
<feature type="binding site" evidence="20">
    <location>
        <position position="210"/>
    </location>
    <ligand>
        <name>Zn(2+)</name>
        <dbReference type="ChEBI" id="CHEBI:29105"/>
        <label>2</label>
        <note>catalytic</note>
    </ligand>
</feature>
<feature type="binding site" evidence="20">
    <location>
        <position position="220"/>
    </location>
    <ligand>
        <name>Zn(2+)</name>
        <dbReference type="ChEBI" id="CHEBI:29105"/>
        <label>2</label>
        <note>catalytic</note>
    </ligand>
</feature>
<feature type="binding site" evidence="21">
    <location>
        <position position="183"/>
    </location>
    <ligand>
        <name>Ca(2+)</name>
        <dbReference type="ChEBI" id="CHEBI:29108"/>
        <label>2</label>
    </ligand>
</feature>
<dbReference type="SMART" id="SM00235">
    <property type="entry name" value="ZnMc"/>
    <property type="match status" value="1"/>
</dbReference>
<dbReference type="SMART" id="SM00120">
    <property type="entry name" value="HX"/>
    <property type="match status" value="3"/>
</dbReference>
<dbReference type="InterPro" id="IPR000585">
    <property type="entry name" value="Hemopexin-like_dom"/>
</dbReference>
<accession>A0A673MYI7</accession>
<evidence type="ECO:0000256" key="16">
    <source>
        <dbReference type="ARBA" id="ARBA00023157"/>
    </source>
</evidence>
<dbReference type="PANTHER" id="PTHR10201">
    <property type="entry name" value="MATRIX METALLOPROTEINASE"/>
    <property type="match status" value="1"/>
</dbReference>
<dbReference type="CDD" id="cd04278">
    <property type="entry name" value="ZnMc_MMP"/>
    <property type="match status" value="1"/>
</dbReference>
<keyword evidence="13" id="KW-0482">Metalloprotease</keyword>
<dbReference type="FunFam" id="3.40.390.10:FF:000007">
    <property type="entry name" value="Collagenase 3"/>
    <property type="match status" value="1"/>
</dbReference>
<feature type="binding site" evidence="21">
    <location>
        <position position="431"/>
    </location>
    <ligand>
        <name>Ca(2+)</name>
        <dbReference type="ChEBI" id="CHEBI:29108"/>
        <label>4</label>
    </ligand>
</feature>
<comment type="similarity">
    <text evidence="2">Belongs to the peptidase M10A family.</text>
</comment>
<dbReference type="SUPFAM" id="SSF47090">
    <property type="entry name" value="PGBD-like"/>
    <property type="match status" value="1"/>
</dbReference>
<dbReference type="GO" id="GO:0030198">
    <property type="term" value="P:extracellular matrix organization"/>
    <property type="evidence" value="ECO:0007669"/>
    <property type="project" value="TreeGrafter"/>
</dbReference>
<dbReference type="Proteomes" id="UP000472270">
    <property type="component" value="Unassembled WGS sequence"/>
</dbReference>
<dbReference type="InterPro" id="IPR018487">
    <property type="entry name" value="Hemopexin-like_repeat"/>
</dbReference>
<dbReference type="Gene3D" id="3.40.390.10">
    <property type="entry name" value="Collagenase (Catalytic Domain)"/>
    <property type="match status" value="1"/>
</dbReference>
<keyword evidence="16" id="KW-1015">Disulfide bond</keyword>
<dbReference type="InterPro" id="IPR024079">
    <property type="entry name" value="MetalloPept_cat_dom_sf"/>
</dbReference>
<dbReference type="PROSITE" id="PS00024">
    <property type="entry name" value="HEMOPEXIN"/>
    <property type="match status" value="1"/>
</dbReference>
<evidence type="ECO:0000313" key="26">
    <source>
        <dbReference type="Proteomes" id="UP000472270"/>
    </source>
</evidence>
<feature type="binding site" evidence="21">
    <location>
        <position position="174"/>
    </location>
    <ligand>
        <name>Zn(2+)</name>
        <dbReference type="ChEBI" id="CHEBI:29105"/>
        <label>1</label>
    </ligand>
</feature>
<keyword evidence="15" id="KW-0865">Zymogen</keyword>
<feature type="binding site" evidence="21">
    <location>
        <position position="286"/>
    </location>
    <ligand>
        <name>Ca(2+)</name>
        <dbReference type="ChEBI" id="CHEBI:29108"/>
        <label>4</label>
    </ligand>
</feature>
<evidence type="ECO:0000256" key="7">
    <source>
        <dbReference type="ARBA" id="ARBA00022723"/>
    </source>
</evidence>
<feature type="binding site" evidence="21">
    <location>
        <position position="187"/>
    </location>
    <ligand>
        <name>Zn(2+)</name>
        <dbReference type="ChEBI" id="CHEBI:29105"/>
        <label>1</label>
    </ligand>
</feature>
<evidence type="ECO:0000256" key="15">
    <source>
        <dbReference type="ARBA" id="ARBA00023145"/>
    </source>
</evidence>
<evidence type="ECO:0000256" key="19">
    <source>
        <dbReference type="PIRSR" id="PIRSR001191-1"/>
    </source>
</evidence>
<evidence type="ECO:0000256" key="5">
    <source>
        <dbReference type="ARBA" id="ARBA00022530"/>
    </source>
</evidence>
<evidence type="ECO:0000256" key="23">
    <source>
        <dbReference type="PROSITE-ProRule" id="PRU01011"/>
    </source>
</evidence>
<dbReference type="InterPro" id="IPR006026">
    <property type="entry name" value="Peptidase_Metallo"/>
</dbReference>
<keyword evidence="11 20" id="KW-0862">Zinc</keyword>
<comment type="subcellular location">
    <subcellularLocation>
        <location evidence="1">Secreted</location>
        <location evidence="1">Extracellular space</location>
        <location evidence="1">Extracellular matrix</location>
    </subcellularLocation>
</comment>
<dbReference type="InterPro" id="IPR001818">
    <property type="entry name" value="Pept_M10_metallopeptidase"/>
</dbReference>
<dbReference type="PROSITE" id="PS51642">
    <property type="entry name" value="HEMOPEXIN_2"/>
    <property type="match status" value="3"/>
</dbReference>
<evidence type="ECO:0000256" key="17">
    <source>
        <dbReference type="ARBA" id="ARBA00023180"/>
    </source>
</evidence>
<feature type="binding site" evidence="21">
    <location>
        <position position="159"/>
    </location>
    <ligand>
        <name>Zn(2+)</name>
        <dbReference type="ChEBI" id="CHEBI:29105"/>
        <label>1</label>
    </ligand>
</feature>
<dbReference type="GO" id="GO:0030574">
    <property type="term" value="P:collagen catabolic process"/>
    <property type="evidence" value="ECO:0007669"/>
    <property type="project" value="UniProtKB-KW"/>
</dbReference>
<feature type="binding site" evidence="21">
    <location>
        <position position="192"/>
    </location>
    <ligand>
        <name>Ca(2+)</name>
        <dbReference type="ChEBI" id="CHEBI:29108"/>
        <label>1</label>
    </ligand>
</feature>
<keyword evidence="8" id="KW-0732">Signal</keyword>
<dbReference type="InterPro" id="IPR002477">
    <property type="entry name" value="Peptidoglycan-bd-like"/>
</dbReference>
<evidence type="ECO:0000256" key="6">
    <source>
        <dbReference type="ARBA" id="ARBA00022670"/>
    </source>
</evidence>
<keyword evidence="9" id="KW-0677">Repeat</keyword>
<feature type="modified residue" description="Phosphotyrosine; by PKDCC" evidence="22">
    <location>
        <position position="365"/>
    </location>
</feature>
<feature type="active site" evidence="19">
    <location>
        <position position="211"/>
    </location>
</feature>
<keyword evidence="26" id="KW-1185">Reference proteome</keyword>
<dbReference type="Pfam" id="PF00045">
    <property type="entry name" value="Hemopexin"/>
    <property type="match status" value="3"/>
</dbReference>
<evidence type="ECO:0000256" key="20">
    <source>
        <dbReference type="PIRSR" id="PIRSR001191-2"/>
    </source>
</evidence>
<dbReference type="SUPFAM" id="SSF50923">
    <property type="entry name" value="Hemopexin-like domain"/>
    <property type="match status" value="1"/>
</dbReference>
<dbReference type="PANTHER" id="PTHR10201:SF165">
    <property type="entry name" value="COLLAGENASE 3"/>
    <property type="match status" value="1"/>
</dbReference>
<dbReference type="PIRSF" id="PIRSF001191">
    <property type="entry name" value="Peptidase_M10A_matrix"/>
    <property type="match status" value="1"/>
</dbReference>
<dbReference type="InterPro" id="IPR018486">
    <property type="entry name" value="Hemopexin_CS"/>
</dbReference>
<feature type="binding site" evidence="21">
    <location>
        <position position="185"/>
    </location>
    <ligand>
        <name>Ca(2+)</name>
        <dbReference type="ChEBI" id="CHEBI:29108"/>
        <label>2</label>
    </ligand>
</feature>
<dbReference type="Pfam" id="PF01471">
    <property type="entry name" value="PG_binding_1"/>
    <property type="match status" value="1"/>
</dbReference>
<evidence type="ECO:0000256" key="9">
    <source>
        <dbReference type="ARBA" id="ARBA00022737"/>
    </source>
</evidence>
<feature type="binding site" evidence="20">
    <location>
        <position position="214"/>
    </location>
    <ligand>
        <name>Zn(2+)</name>
        <dbReference type="ChEBI" id="CHEBI:29105"/>
        <label>2</label>
        <note>catalytic</note>
    </ligand>
</feature>
<feature type="domain" description="Peptidase metallopeptidase" evidence="24">
    <location>
        <begin position="96"/>
        <end position="255"/>
    </location>
</feature>
<dbReference type="FunFam" id="2.110.10.10:FF:000002">
    <property type="entry name" value="Matrix metallopeptidase 3"/>
    <property type="match status" value="1"/>
</dbReference>
<evidence type="ECO:0000259" key="24">
    <source>
        <dbReference type="SMART" id="SM00235"/>
    </source>
</evidence>
<feature type="binding site" evidence="21">
    <location>
        <position position="332"/>
    </location>
    <ligand>
        <name>Ca(2+)</name>
        <dbReference type="ChEBI" id="CHEBI:29108"/>
        <label>5</label>
    </ligand>
</feature>
<name>A0A673MYI7_9TELE</name>
<evidence type="ECO:0000256" key="18">
    <source>
        <dbReference type="ARBA" id="ARBA00031807"/>
    </source>
</evidence>
<evidence type="ECO:0000256" key="10">
    <source>
        <dbReference type="ARBA" id="ARBA00022801"/>
    </source>
</evidence>
<dbReference type="InterPro" id="IPR033739">
    <property type="entry name" value="M10A_MMP"/>
</dbReference>
<feature type="repeat" description="Hemopexin" evidence="23">
    <location>
        <begin position="276"/>
        <end position="325"/>
    </location>
</feature>
<feature type="binding site" evidence="21">
    <location>
        <position position="189"/>
    </location>
    <ligand>
        <name>Ca(2+)</name>
        <dbReference type="ChEBI" id="CHEBI:29108"/>
        <label>3</label>
    </ligand>
</feature>
<feature type="repeat" description="Hemopexin" evidence="23">
    <location>
        <begin position="326"/>
        <end position="376"/>
    </location>
</feature>
<keyword evidence="7 20" id="KW-0479">Metal-binding</keyword>
<dbReference type="GO" id="GO:0031012">
    <property type="term" value="C:extracellular matrix"/>
    <property type="evidence" value="ECO:0007669"/>
    <property type="project" value="InterPro"/>
</dbReference>
<evidence type="ECO:0000256" key="22">
    <source>
        <dbReference type="PIRSR" id="PIRSR621190-4"/>
    </source>
</evidence>
<dbReference type="Gene3D" id="2.110.10.10">
    <property type="entry name" value="Hemopexin-like domain"/>
    <property type="match status" value="1"/>
</dbReference>
<dbReference type="GO" id="GO:0006508">
    <property type="term" value="P:proteolysis"/>
    <property type="evidence" value="ECO:0007669"/>
    <property type="project" value="UniProtKB-KW"/>
</dbReference>
<reference evidence="25" key="2">
    <citation type="submission" date="2025-09" db="UniProtKB">
        <authorList>
            <consortium name="Ensembl"/>
        </authorList>
    </citation>
    <scope>IDENTIFICATION</scope>
</reference>
<evidence type="ECO:0000256" key="1">
    <source>
        <dbReference type="ARBA" id="ARBA00004498"/>
    </source>
</evidence>
<dbReference type="PRINTS" id="PR00138">
    <property type="entry name" value="MATRIXIN"/>
</dbReference>
<comment type="cofactor">
    <cofactor evidence="21">
        <name>Ca(2+)</name>
        <dbReference type="ChEBI" id="CHEBI:29108"/>
    </cofactor>
    <text evidence="21">Can bind about 5 Ca(2+) ions per subunit.</text>
</comment>
<keyword evidence="12 21" id="KW-0106">Calcium</keyword>
<feature type="binding site" evidence="21">
    <location>
        <position position="330"/>
    </location>
    <ligand>
        <name>Ca(2+)</name>
        <dbReference type="ChEBI" id="CHEBI:29108"/>
        <label>4</label>
    </ligand>
</feature>
<protein>
    <recommendedName>
        <fullName evidence="3">Collagenase 3</fullName>
    </recommendedName>
    <alternativeName>
        <fullName evidence="18">Matrix metalloproteinase-13</fullName>
    </alternativeName>
</protein>
<evidence type="ECO:0000256" key="11">
    <source>
        <dbReference type="ARBA" id="ARBA00022833"/>
    </source>
</evidence>
<keyword evidence="10" id="KW-0378">Hydrolase</keyword>
<dbReference type="CDD" id="cd00094">
    <property type="entry name" value="HX"/>
    <property type="match status" value="1"/>
</dbReference>
<keyword evidence="17" id="KW-0325">Glycoprotein</keyword>
<dbReference type="SUPFAM" id="SSF55486">
    <property type="entry name" value="Metalloproteases ('zincins'), catalytic domain"/>
    <property type="match status" value="1"/>
</dbReference>
<dbReference type="AlphaFoldDB" id="A0A673MYI7"/>
<feature type="binding site" evidence="21">
    <location>
        <position position="167"/>
    </location>
    <ligand>
        <name>Ca(2+)</name>
        <dbReference type="ChEBI" id="CHEBI:29108"/>
        <label>3</label>
    </ligand>
</feature>
<keyword evidence="5" id="KW-0272">Extracellular matrix</keyword>
<evidence type="ECO:0000256" key="4">
    <source>
        <dbReference type="ARBA" id="ARBA00022525"/>
    </source>
</evidence>
<dbReference type="Pfam" id="PF00413">
    <property type="entry name" value="Peptidase_M10"/>
    <property type="match status" value="1"/>
</dbReference>
<feature type="binding site" description="in inhibited form" evidence="21">
    <location>
        <position position="86"/>
    </location>
    <ligand>
        <name>Zn(2+)</name>
        <dbReference type="ChEBI" id="CHEBI:29105"/>
        <label>2</label>
        <note>catalytic</note>
    </ligand>
</feature>
<dbReference type="GO" id="GO:0008270">
    <property type="term" value="F:zinc ion binding"/>
    <property type="evidence" value="ECO:0007669"/>
    <property type="project" value="InterPro"/>
</dbReference>
<evidence type="ECO:0000256" key="12">
    <source>
        <dbReference type="ARBA" id="ARBA00022837"/>
    </source>
</evidence>
<evidence type="ECO:0000256" key="2">
    <source>
        <dbReference type="ARBA" id="ARBA00010370"/>
    </source>
</evidence>
<dbReference type="Ensembl" id="ENSSRHT00000095919.1">
    <property type="protein sequence ID" value="ENSSRHP00000093399.1"/>
    <property type="gene ID" value="ENSSRHG00000046034.1"/>
</dbReference>
<feature type="binding site" evidence="21">
    <location>
        <position position="190"/>
    </location>
    <ligand>
        <name>Ca(2+)</name>
        <dbReference type="ChEBI" id="CHEBI:29108"/>
        <label>1</label>
    </ligand>
</feature>
<evidence type="ECO:0000256" key="3">
    <source>
        <dbReference type="ARBA" id="ARBA00018037"/>
    </source>
</evidence>
<gene>
    <name evidence="25" type="primary">LOC107758591</name>
</gene>
<dbReference type="GO" id="GO:0005615">
    <property type="term" value="C:extracellular space"/>
    <property type="evidence" value="ECO:0007669"/>
    <property type="project" value="TreeGrafter"/>
</dbReference>
<dbReference type="InterPro" id="IPR036365">
    <property type="entry name" value="PGBD-like_sf"/>
</dbReference>